<keyword evidence="5 9" id="KW-0653">Protein transport</keyword>
<feature type="transmembrane region" description="Helical" evidence="9">
    <location>
        <begin position="312"/>
        <end position="334"/>
    </location>
</feature>
<dbReference type="Pfam" id="PF21760">
    <property type="entry name" value="SecD_1st"/>
    <property type="match status" value="1"/>
</dbReference>
<feature type="transmembrane region" description="Helical" evidence="9">
    <location>
        <begin position="385"/>
        <end position="404"/>
    </location>
</feature>
<comment type="subunit">
    <text evidence="10">Forms a complex with SecD. Part of the essential Sec protein translocation apparatus which comprises SecA, SecYEG and auxiliary proteins SecDF. Other proteins may also be involved.</text>
</comment>
<comment type="subunit">
    <text evidence="9">Forms a complex with SecF. Part of the essential Sec protein translocation apparatus which comprises SecA, SecYEG and auxiliary proteins SecDF. Other proteins may also be involved.</text>
</comment>
<dbReference type="RefSeq" id="WP_078712223.1">
    <property type="nucleotide sequence ID" value="NZ_FUWY01000005.1"/>
</dbReference>
<organism evidence="14 15">
    <name type="scientific">Anaerorhabdus furcosa</name>
    <dbReference type="NCBI Taxonomy" id="118967"/>
    <lineage>
        <taxon>Bacteria</taxon>
        <taxon>Bacillati</taxon>
        <taxon>Bacillota</taxon>
        <taxon>Erysipelotrichia</taxon>
        <taxon>Erysipelotrichales</taxon>
        <taxon>Erysipelotrichaceae</taxon>
        <taxon>Anaerorhabdus</taxon>
    </lineage>
</organism>
<comment type="similarity">
    <text evidence="9">Belongs to the SecD/SecF family. SecD subfamily.</text>
</comment>
<dbReference type="Pfam" id="PF07549">
    <property type="entry name" value="Sec_GG"/>
    <property type="match status" value="2"/>
</dbReference>
<dbReference type="STRING" id="118967.SAMN02745191_1817"/>
<feature type="domain" description="Protein translocase subunit SecDF P1" evidence="12">
    <location>
        <begin position="66"/>
        <end position="122"/>
    </location>
</feature>
<evidence type="ECO:0000313" key="15">
    <source>
        <dbReference type="Proteomes" id="UP000243297"/>
    </source>
</evidence>
<dbReference type="PANTHER" id="PTHR30081:SF1">
    <property type="entry name" value="PROTEIN TRANSLOCASE SUBUNIT SECD"/>
    <property type="match status" value="1"/>
</dbReference>
<evidence type="ECO:0000259" key="13">
    <source>
        <dbReference type="Pfam" id="PF22599"/>
    </source>
</evidence>
<accession>A0A1T4P0D6</accession>
<dbReference type="PANTHER" id="PTHR30081">
    <property type="entry name" value="PROTEIN-EXPORT MEMBRANE PROTEIN SEC"/>
    <property type="match status" value="1"/>
</dbReference>
<sequence length="764" mass="83067">MNKNTKTKRLVVFFVTIAVIAAVILGFSNGISKHLTLGLDLQGGFEILYEVSPLEEGGTLPDMSAVAKSVSKRVNVLGVSEPQIIIEGDNRIRVQLAGVENQDQARRMISATANLTFRDVNDELLGDASIIQEGGATLAFQDGKPVVSLKIADTTKFGDLTEKVSTMGSGNNLIVTWLDYEDGDSYKEEAIKLQNGGEAKYISAASVTQRLDSDAIISGNFTEAEARELADLISSGSLPVKMTEISSNVVSADYGLGALASTSFAGIVGIALVFAFMIFIYRLPGVIASIMLTVYIFAVFAIYSAMGAVFTLPGIAALVLGVGMTVDANIITFERIRDELYKGRSLQKAVKEGQNLSFSTIFDAQFTTLLAGLIMYVFGNGAVKGFATMLMITVICTLVINVAVSRFLMNQLVNSGVLDNKKGWFGVKVSKIPDVTKNEKQTYFGPFDKIDFLKHAKKMILVSCAILSVAVVMAGINTASGNGPLNLGIDFSSGTKITVTSPEKMNMADVEATFKDLGYDKVKFQASGDNAVYATIKDALNTEQLDEIKSTFMDIYGEEPGDNVVTPVVGRDLVKNAIMLSLLAWVAMLVYITLRFKWDYAVSCIVALLHDVGIVIAVFVIFRLEFNTELISVILAIIGYSINNSIVVFDRVREDLNNAKTAKLTPDFYRGIVNEALDNTIVRSVYSSITTILPIVCLLILGSNAIFTFTFAMFIGLIAGTLSSIFIAPQIWFYIRTHMKDKPKKKKNNKKEELEEYTIKGINA</sequence>
<dbReference type="AlphaFoldDB" id="A0A1T4P0D6"/>
<proteinExistence type="inferred from homology"/>
<evidence type="ECO:0000256" key="6">
    <source>
        <dbReference type="ARBA" id="ARBA00022989"/>
    </source>
</evidence>
<dbReference type="GO" id="GO:0005886">
    <property type="term" value="C:plasma membrane"/>
    <property type="evidence" value="ECO:0007669"/>
    <property type="project" value="UniProtKB-SubCell"/>
</dbReference>
<dbReference type="GO" id="GO:0015450">
    <property type="term" value="F:protein-transporting ATPase activity"/>
    <property type="evidence" value="ECO:0007669"/>
    <property type="project" value="InterPro"/>
</dbReference>
<evidence type="ECO:0000259" key="11">
    <source>
        <dbReference type="Pfam" id="PF02355"/>
    </source>
</evidence>
<protein>
    <recommendedName>
        <fullName evidence="9 10">Multifunctional fusion protein</fullName>
    </recommendedName>
    <domain>
        <recommendedName>
            <fullName evidence="9">Protein translocase subunit SecD</fullName>
        </recommendedName>
    </domain>
    <domain>
        <recommendedName>
            <fullName evidence="10">Protein-export membrane protein SecF</fullName>
        </recommendedName>
    </domain>
</protein>
<dbReference type="HAMAP" id="MF_01464_B">
    <property type="entry name" value="SecF_B"/>
    <property type="match status" value="1"/>
</dbReference>
<feature type="transmembrane region" description="Helical" evidence="9">
    <location>
        <begin position="630"/>
        <end position="649"/>
    </location>
</feature>
<keyword evidence="3 9" id="KW-1003">Cell membrane</keyword>
<evidence type="ECO:0000256" key="1">
    <source>
        <dbReference type="ARBA" id="ARBA00004651"/>
    </source>
</evidence>
<dbReference type="PRINTS" id="PR01755">
    <property type="entry name" value="SECFTRNLCASE"/>
</dbReference>
<dbReference type="InterPro" id="IPR005791">
    <property type="entry name" value="SecD"/>
</dbReference>
<evidence type="ECO:0000259" key="12">
    <source>
        <dbReference type="Pfam" id="PF21760"/>
    </source>
</evidence>
<keyword evidence="6 9" id="KW-1133">Transmembrane helix</keyword>
<dbReference type="InterPro" id="IPR054384">
    <property type="entry name" value="SecDF_P1_head"/>
</dbReference>
<keyword evidence="2 9" id="KW-0813">Transport</keyword>
<feature type="transmembrane region" description="Helical" evidence="9">
    <location>
        <begin position="713"/>
        <end position="735"/>
    </location>
</feature>
<evidence type="ECO:0000256" key="4">
    <source>
        <dbReference type="ARBA" id="ARBA00022692"/>
    </source>
</evidence>
<evidence type="ECO:0000256" key="8">
    <source>
        <dbReference type="ARBA" id="ARBA00023136"/>
    </source>
</evidence>
<feature type="domain" description="SecDF P1 head subdomain" evidence="13">
    <location>
        <begin position="136"/>
        <end position="240"/>
    </location>
</feature>
<evidence type="ECO:0000256" key="5">
    <source>
        <dbReference type="ARBA" id="ARBA00022927"/>
    </source>
</evidence>
<feature type="domain" description="Protein export membrane protein SecD/SecF C-terminal" evidence="11">
    <location>
        <begin position="561"/>
        <end position="736"/>
    </location>
</feature>
<dbReference type="Pfam" id="PF22599">
    <property type="entry name" value="SecDF_P1_head"/>
    <property type="match status" value="1"/>
</dbReference>
<dbReference type="HAMAP" id="MF_01463_B">
    <property type="entry name" value="SecD_B"/>
    <property type="match status" value="1"/>
</dbReference>
<evidence type="ECO:0000313" key="14">
    <source>
        <dbReference type="EMBL" id="SJZ84891.1"/>
    </source>
</evidence>
<dbReference type="GO" id="GO:0043952">
    <property type="term" value="P:protein transport by the Sec complex"/>
    <property type="evidence" value="ECO:0007669"/>
    <property type="project" value="UniProtKB-UniRule"/>
</dbReference>
<dbReference type="InterPro" id="IPR055344">
    <property type="entry name" value="SecD_SecF_C_bact"/>
</dbReference>
<feature type="transmembrane region" description="Helical" evidence="9">
    <location>
        <begin position="459"/>
        <end position="476"/>
    </location>
</feature>
<comment type="caution">
    <text evidence="9">Lacks conserved residue(s) required for the propagation of feature annotation.</text>
</comment>
<dbReference type="EMBL" id="FUWY01000005">
    <property type="protein sequence ID" value="SJZ84891.1"/>
    <property type="molecule type" value="Genomic_DNA"/>
</dbReference>
<reference evidence="15" key="1">
    <citation type="submission" date="2017-02" db="EMBL/GenBank/DDBJ databases">
        <authorList>
            <person name="Varghese N."/>
            <person name="Submissions S."/>
        </authorList>
    </citation>
    <scope>NUCLEOTIDE SEQUENCE [LARGE SCALE GENOMIC DNA]</scope>
    <source>
        <strain evidence="15">ATCC 25662</strain>
    </source>
</reference>
<feature type="transmembrane region" description="Helical" evidence="9">
    <location>
        <begin position="601"/>
        <end position="624"/>
    </location>
</feature>
<dbReference type="SUPFAM" id="SSF82866">
    <property type="entry name" value="Multidrug efflux transporter AcrB transmembrane domain"/>
    <property type="match status" value="2"/>
</dbReference>
<feature type="transmembrane region" description="Helical" evidence="9">
    <location>
        <begin position="685"/>
        <end position="707"/>
    </location>
</feature>
<comment type="function">
    <text evidence="9">Part of the Sec protein translocase complex. Interacts with the SecYEG preprotein conducting channel. SecDF uses the proton motive force (PMF) to complete protein translocation after the ATP-dependent function of SecA.</text>
</comment>
<evidence type="ECO:0000256" key="7">
    <source>
        <dbReference type="ARBA" id="ARBA00023010"/>
    </source>
</evidence>
<feature type="transmembrane region" description="Helical" evidence="9">
    <location>
        <begin position="286"/>
        <end position="306"/>
    </location>
</feature>
<dbReference type="NCBIfam" id="TIGR01129">
    <property type="entry name" value="secD"/>
    <property type="match status" value="1"/>
</dbReference>
<feature type="transmembrane region" description="Helical" evidence="9">
    <location>
        <begin position="254"/>
        <end position="279"/>
    </location>
</feature>
<dbReference type="Pfam" id="PF02355">
    <property type="entry name" value="SecD_SecF_C"/>
    <property type="match status" value="2"/>
</dbReference>
<dbReference type="OrthoDB" id="9805019at2"/>
<dbReference type="Gene3D" id="1.20.1640.10">
    <property type="entry name" value="Multidrug efflux transporter AcrB transmembrane domain"/>
    <property type="match status" value="2"/>
</dbReference>
<dbReference type="InterPro" id="IPR022645">
    <property type="entry name" value="SecD/SecF_bac"/>
</dbReference>
<dbReference type="InterPro" id="IPR048634">
    <property type="entry name" value="SecD_SecF_C"/>
</dbReference>
<dbReference type="InterPro" id="IPR022646">
    <property type="entry name" value="SecD/SecF_CS"/>
</dbReference>
<dbReference type="NCBIfam" id="TIGR00916">
    <property type="entry name" value="2A0604s01"/>
    <property type="match status" value="1"/>
</dbReference>
<gene>
    <name evidence="10" type="primary">secF</name>
    <name evidence="9" type="synonym">secD</name>
    <name evidence="14" type="ORF">SAMN02745191_1817</name>
</gene>
<name>A0A1T4P0D6_9FIRM</name>
<dbReference type="InterPro" id="IPR022813">
    <property type="entry name" value="SecD/SecF_arch_bac"/>
</dbReference>
<evidence type="ECO:0000256" key="9">
    <source>
        <dbReference type="HAMAP-Rule" id="MF_01463"/>
    </source>
</evidence>
<keyword evidence="7 9" id="KW-0811">Translocation</keyword>
<evidence type="ECO:0000256" key="3">
    <source>
        <dbReference type="ARBA" id="ARBA00022475"/>
    </source>
</evidence>
<feature type="domain" description="Protein export membrane protein SecD/SecF C-terminal" evidence="11">
    <location>
        <begin position="241"/>
        <end position="398"/>
    </location>
</feature>
<dbReference type="Gene3D" id="3.30.70.3220">
    <property type="match status" value="1"/>
</dbReference>
<keyword evidence="8 9" id="KW-0472">Membrane</keyword>
<evidence type="ECO:0000256" key="2">
    <source>
        <dbReference type="ARBA" id="ARBA00022448"/>
    </source>
</evidence>
<keyword evidence="15" id="KW-1185">Reference proteome</keyword>
<keyword evidence="4 9" id="KW-0812">Transmembrane</keyword>
<feature type="transmembrane region" description="Helical" evidence="9">
    <location>
        <begin position="355"/>
        <end position="379"/>
    </location>
</feature>
<comment type="similarity">
    <text evidence="10">Belongs to the SecD/SecF family. SecF subfamily.</text>
</comment>
<dbReference type="GO" id="GO:0065002">
    <property type="term" value="P:intracellular protein transmembrane transport"/>
    <property type="evidence" value="ECO:0007669"/>
    <property type="project" value="UniProtKB-UniRule"/>
</dbReference>
<feature type="transmembrane region" description="Helical" evidence="9">
    <location>
        <begin position="577"/>
        <end position="594"/>
    </location>
</feature>
<dbReference type="InterPro" id="IPR048631">
    <property type="entry name" value="SecD_1st"/>
</dbReference>
<comment type="subcellular location">
    <subcellularLocation>
        <location evidence="1 9">Cell membrane</location>
        <topology evidence="1 9">Multi-pass membrane protein</topology>
    </subcellularLocation>
</comment>
<dbReference type="NCBIfam" id="TIGR00966">
    <property type="entry name" value="transloc_SecF"/>
    <property type="match status" value="1"/>
</dbReference>
<dbReference type="GO" id="GO:0006605">
    <property type="term" value="P:protein targeting"/>
    <property type="evidence" value="ECO:0007669"/>
    <property type="project" value="UniProtKB-UniRule"/>
</dbReference>
<dbReference type="InterPro" id="IPR005665">
    <property type="entry name" value="SecF_bac"/>
</dbReference>
<dbReference type="Proteomes" id="UP000243297">
    <property type="component" value="Unassembled WGS sequence"/>
</dbReference>
<evidence type="ECO:0000256" key="10">
    <source>
        <dbReference type="HAMAP-Rule" id="MF_01464"/>
    </source>
</evidence>